<name>A0A6G5QJC1_9BACT</name>
<keyword evidence="3" id="KW-1185">Reference proteome</keyword>
<feature type="repeat" description="ANK" evidence="1">
    <location>
        <begin position="52"/>
        <end position="85"/>
    </location>
</feature>
<dbReference type="InterPro" id="IPR002110">
    <property type="entry name" value="Ankyrin_rpt"/>
</dbReference>
<evidence type="ECO:0000313" key="2">
    <source>
        <dbReference type="EMBL" id="QCD45712.1"/>
    </source>
</evidence>
<dbReference type="RefSeq" id="WP_171994337.1">
    <property type="nucleotide sequence ID" value="NZ_CP012542.1"/>
</dbReference>
<dbReference type="PROSITE" id="PS51257">
    <property type="entry name" value="PROKAR_LIPOPROTEIN"/>
    <property type="match status" value="1"/>
</dbReference>
<reference evidence="2 3" key="1">
    <citation type="submission" date="2016-07" db="EMBL/GenBank/DDBJ databases">
        <title>Comparative genomics of the Campylobacter concisus group.</title>
        <authorList>
            <person name="Miller W.G."/>
            <person name="Yee E."/>
            <person name="Chapman M.H."/>
            <person name="Huynh S."/>
            <person name="Bono J.L."/>
            <person name="On S.L.W."/>
            <person name="StLeger J."/>
            <person name="Foster G."/>
            <person name="Parker C.T."/>
        </authorList>
    </citation>
    <scope>NUCLEOTIDE SEQUENCE [LARGE SCALE GENOMIC DNA]</scope>
    <source>
        <strain evidence="2 3">CCUG 21559</strain>
    </source>
</reference>
<dbReference type="Gene3D" id="1.25.40.20">
    <property type="entry name" value="Ankyrin repeat-containing domain"/>
    <property type="match status" value="1"/>
</dbReference>
<dbReference type="AlphaFoldDB" id="A0A6G5QJC1"/>
<proteinExistence type="predicted"/>
<dbReference type="SUPFAM" id="SSF48403">
    <property type="entry name" value="Ankyrin repeat"/>
    <property type="match status" value="1"/>
</dbReference>
<dbReference type="EMBL" id="CP012542">
    <property type="protein sequence ID" value="QCD45712.1"/>
    <property type="molecule type" value="Genomic_DNA"/>
</dbReference>
<organism evidence="2 3">
    <name type="scientific">Campylobacter mucosalis CCUG 21559</name>
    <dbReference type="NCBI Taxonomy" id="1032067"/>
    <lineage>
        <taxon>Bacteria</taxon>
        <taxon>Pseudomonadati</taxon>
        <taxon>Campylobacterota</taxon>
        <taxon>Epsilonproteobacteria</taxon>
        <taxon>Campylobacterales</taxon>
        <taxon>Campylobacteraceae</taxon>
        <taxon>Campylobacter</taxon>
    </lineage>
</organism>
<evidence type="ECO:0000313" key="3">
    <source>
        <dbReference type="Proteomes" id="UP000503264"/>
    </source>
</evidence>
<accession>A0A6G5QJC1</accession>
<gene>
    <name evidence="2" type="ORF">CMUC_1973</name>
</gene>
<sequence>MRKILVIGAVFTLLFAGCGAKNRTIRNAIKDNNTTVLDERITPENINRYVAKGMTPLMFAIRNGANLDTIKDLVSKGADVNQANRKLHDPIYYSVIYDRLDVLKYLVSVGATSKISLQHLKDIAGKKGFLDVQTYLETLKF</sequence>
<protein>
    <submittedName>
        <fullName evidence="2">Ankyrin domain protein</fullName>
    </submittedName>
</protein>
<dbReference type="InterPro" id="IPR036770">
    <property type="entry name" value="Ankyrin_rpt-contain_sf"/>
</dbReference>
<dbReference type="PANTHER" id="PTHR44207">
    <property type="entry name" value="SURFACE ANTIGEN BSPA-LIKE-RELATED"/>
    <property type="match status" value="1"/>
</dbReference>
<keyword evidence="1" id="KW-0040">ANK repeat</keyword>
<dbReference type="SMART" id="SM00248">
    <property type="entry name" value="ANK"/>
    <property type="match status" value="2"/>
</dbReference>
<evidence type="ECO:0000256" key="1">
    <source>
        <dbReference type="PROSITE-ProRule" id="PRU00023"/>
    </source>
</evidence>
<dbReference type="Pfam" id="PF12796">
    <property type="entry name" value="Ank_2"/>
    <property type="match status" value="1"/>
</dbReference>
<dbReference type="PROSITE" id="PS50088">
    <property type="entry name" value="ANK_REPEAT"/>
    <property type="match status" value="1"/>
</dbReference>
<dbReference type="Proteomes" id="UP000503264">
    <property type="component" value="Chromosome"/>
</dbReference>
<dbReference type="PROSITE" id="PS50297">
    <property type="entry name" value="ANK_REP_REGION"/>
    <property type="match status" value="1"/>
</dbReference>